<accession>A0ABW0FQZ5</accession>
<keyword evidence="2" id="KW-1185">Reference proteome</keyword>
<name>A0ABW0FQZ5_9CAUL</name>
<dbReference type="InterPro" id="IPR043733">
    <property type="entry name" value="DUF5677"/>
</dbReference>
<dbReference type="Pfam" id="PF18928">
    <property type="entry name" value="DUF5677"/>
    <property type="match status" value="1"/>
</dbReference>
<comment type="caution">
    <text evidence="1">The sequence shown here is derived from an EMBL/GenBank/DDBJ whole genome shotgun (WGS) entry which is preliminary data.</text>
</comment>
<organism evidence="1 2">
    <name type="scientific">Brevundimonas staleyi</name>
    <dbReference type="NCBI Taxonomy" id="74326"/>
    <lineage>
        <taxon>Bacteria</taxon>
        <taxon>Pseudomonadati</taxon>
        <taxon>Pseudomonadota</taxon>
        <taxon>Alphaproteobacteria</taxon>
        <taxon>Caulobacterales</taxon>
        <taxon>Caulobacteraceae</taxon>
        <taxon>Brevundimonas</taxon>
    </lineage>
</organism>
<proteinExistence type="predicted"/>
<dbReference type="RefSeq" id="WP_289648161.1">
    <property type="nucleotide sequence ID" value="NZ_CP169082.1"/>
</dbReference>
<reference evidence="2" key="1">
    <citation type="journal article" date="2019" name="Int. J. Syst. Evol. Microbiol.">
        <title>The Global Catalogue of Microorganisms (GCM) 10K type strain sequencing project: providing services to taxonomists for standard genome sequencing and annotation.</title>
        <authorList>
            <consortium name="The Broad Institute Genomics Platform"/>
            <consortium name="The Broad Institute Genome Sequencing Center for Infectious Disease"/>
            <person name="Wu L."/>
            <person name="Ma J."/>
        </authorList>
    </citation>
    <scope>NUCLEOTIDE SEQUENCE [LARGE SCALE GENOMIC DNA]</scope>
    <source>
        <strain evidence="2">JCM 12125</strain>
    </source>
</reference>
<evidence type="ECO:0000313" key="1">
    <source>
        <dbReference type="EMBL" id="MFC5343689.1"/>
    </source>
</evidence>
<gene>
    <name evidence="1" type="ORF">ACFPIE_07180</name>
</gene>
<protein>
    <submittedName>
        <fullName evidence="1">DUF5677 domain-containing protein</fullName>
    </submittedName>
</protein>
<sequence length="253" mass="27317">MSTLDEWRTLCDRLHAKGAAIFDAADPGALDADPRDPPVVALTLLARALGHHRAAMRLLDEGFIVEARTLVRCVNEVFFFAAALARQGAAFVDALEQDAIGSRRRRAKGLLDWSKTRTETPDHLLELEALRDRLWSDHGPTASLQMTKVAEAGGVEAGLILYRELSTDAAHPSAASLSRNVSINEEATAFTLHALPLVDEDEPAETLELLCSSVLSVLVAVKEIVGGVDGGERLDVLAEGLKALGSLDPRRRE</sequence>
<dbReference type="EMBL" id="JBHSLF010000014">
    <property type="protein sequence ID" value="MFC5343689.1"/>
    <property type="molecule type" value="Genomic_DNA"/>
</dbReference>
<evidence type="ECO:0000313" key="2">
    <source>
        <dbReference type="Proteomes" id="UP001596152"/>
    </source>
</evidence>
<dbReference type="Proteomes" id="UP001596152">
    <property type="component" value="Unassembled WGS sequence"/>
</dbReference>